<gene>
    <name evidence="1" type="ORF">SASPL_122535</name>
</gene>
<protein>
    <submittedName>
        <fullName evidence="1">Uncharacterized protein</fullName>
    </submittedName>
</protein>
<proteinExistence type="predicted"/>
<reference evidence="1" key="1">
    <citation type="submission" date="2018-01" db="EMBL/GenBank/DDBJ databases">
        <authorList>
            <person name="Mao J.F."/>
        </authorList>
    </citation>
    <scope>NUCLEOTIDE SEQUENCE</scope>
    <source>
        <strain evidence="1">Huo1</strain>
        <tissue evidence="1">Leaf</tissue>
    </source>
</reference>
<evidence type="ECO:0000313" key="1">
    <source>
        <dbReference type="EMBL" id="KAG6415133.1"/>
    </source>
</evidence>
<accession>A0A8X8XK48</accession>
<evidence type="ECO:0000313" key="2">
    <source>
        <dbReference type="Proteomes" id="UP000298416"/>
    </source>
</evidence>
<dbReference type="Proteomes" id="UP000298416">
    <property type="component" value="Unassembled WGS sequence"/>
</dbReference>
<comment type="caution">
    <text evidence="1">The sequence shown here is derived from an EMBL/GenBank/DDBJ whole genome shotgun (WGS) entry which is preliminary data.</text>
</comment>
<keyword evidence="2" id="KW-1185">Reference proteome</keyword>
<dbReference type="AlphaFoldDB" id="A0A8X8XK48"/>
<dbReference type="PANTHER" id="PTHR33103">
    <property type="entry name" value="OS01G0153900 PROTEIN"/>
    <property type="match status" value="1"/>
</dbReference>
<dbReference type="Pfam" id="PF05056">
    <property type="entry name" value="DUF674"/>
    <property type="match status" value="1"/>
</dbReference>
<dbReference type="PANTHER" id="PTHR33103:SF19">
    <property type="entry name" value="OS09G0544700 PROTEIN"/>
    <property type="match status" value="1"/>
</dbReference>
<organism evidence="1">
    <name type="scientific">Salvia splendens</name>
    <name type="common">Scarlet sage</name>
    <dbReference type="NCBI Taxonomy" id="180675"/>
    <lineage>
        <taxon>Eukaryota</taxon>
        <taxon>Viridiplantae</taxon>
        <taxon>Streptophyta</taxon>
        <taxon>Embryophyta</taxon>
        <taxon>Tracheophyta</taxon>
        <taxon>Spermatophyta</taxon>
        <taxon>Magnoliopsida</taxon>
        <taxon>eudicotyledons</taxon>
        <taxon>Gunneridae</taxon>
        <taxon>Pentapetalae</taxon>
        <taxon>asterids</taxon>
        <taxon>lamiids</taxon>
        <taxon>Lamiales</taxon>
        <taxon>Lamiaceae</taxon>
        <taxon>Nepetoideae</taxon>
        <taxon>Mentheae</taxon>
        <taxon>Salviinae</taxon>
        <taxon>Salvia</taxon>
        <taxon>Salvia subgen. Calosphace</taxon>
        <taxon>core Calosphace</taxon>
    </lineage>
</organism>
<dbReference type="InterPro" id="IPR007750">
    <property type="entry name" value="DUF674"/>
</dbReference>
<name>A0A8X8XK48_SALSN</name>
<dbReference type="EMBL" id="PNBA02000008">
    <property type="protein sequence ID" value="KAG6415133.1"/>
    <property type="molecule type" value="Genomic_DNA"/>
</dbReference>
<reference evidence="1" key="2">
    <citation type="submission" date="2020-08" db="EMBL/GenBank/DDBJ databases">
        <title>Plant Genome Project.</title>
        <authorList>
            <person name="Zhang R.-G."/>
        </authorList>
    </citation>
    <scope>NUCLEOTIDE SEQUENCE</scope>
    <source>
        <strain evidence="1">Huo1</strain>
        <tissue evidence="1">Leaf</tissue>
    </source>
</reference>
<sequence>MSSSQVSMKLLIDTKGKRVLFAEAGKDCVDFLFHILSLPLATIIRLLKAQDQMAGSLPNLYQSLESLNDAYILPHQKKDTYLKPEFYRCRNCVNSKYISDDPRATCPSCNHLISTTVTYVAPPAGLVEGVVTYMITDDLMIMPTSTSSCFAVLGSQDLRDVEDKDVTLGFDEAVKLIKASMQSKKVLTDVFF</sequence>